<evidence type="ECO:0000313" key="2">
    <source>
        <dbReference type="EMBL" id="CAA9558133.1"/>
    </source>
</evidence>
<protein>
    <submittedName>
        <fullName evidence="2">Uncharacterized protein</fullName>
    </submittedName>
</protein>
<organism evidence="2">
    <name type="scientific">uncultured Thermomicrobiales bacterium</name>
    <dbReference type="NCBI Taxonomy" id="1645740"/>
    <lineage>
        <taxon>Bacteria</taxon>
        <taxon>Pseudomonadati</taxon>
        <taxon>Thermomicrobiota</taxon>
        <taxon>Thermomicrobia</taxon>
        <taxon>Thermomicrobiales</taxon>
        <taxon>environmental samples</taxon>
    </lineage>
</organism>
<proteinExistence type="predicted"/>
<sequence>MDTSNAEIQRTAYQKKAVSRLLPAEVLDLAVAFFAERGYRAGRTGRPNQVFVMGRAEGSLPRVTGEVSARADVGKPGTTLVTLDAFGERLGPAMAEFHRSLRARRTAARPQGGSASPPGAAPPGTDGAA</sequence>
<evidence type="ECO:0000256" key="1">
    <source>
        <dbReference type="SAM" id="MobiDB-lite"/>
    </source>
</evidence>
<gene>
    <name evidence="2" type="ORF">AVDCRST_MAG49-2166</name>
</gene>
<dbReference type="AlphaFoldDB" id="A0A6J4URV7"/>
<reference evidence="2" key="1">
    <citation type="submission" date="2020-02" db="EMBL/GenBank/DDBJ databases">
        <authorList>
            <person name="Meier V. D."/>
        </authorList>
    </citation>
    <scope>NUCLEOTIDE SEQUENCE</scope>
    <source>
        <strain evidence="2">AVDCRST_MAG49</strain>
    </source>
</reference>
<dbReference type="EMBL" id="CADCWG010000152">
    <property type="protein sequence ID" value="CAA9558133.1"/>
    <property type="molecule type" value="Genomic_DNA"/>
</dbReference>
<accession>A0A6J4URV7</accession>
<feature type="region of interest" description="Disordered" evidence="1">
    <location>
        <begin position="101"/>
        <end position="129"/>
    </location>
</feature>
<feature type="compositionally biased region" description="Low complexity" evidence="1">
    <location>
        <begin position="108"/>
        <end position="129"/>
    </location>
</feature>
<name>A0A6J4URV7_9BACT</name>